<keyword evidence="2" id="KW-1133">Transmembrane helix</keyword>
<name>X6MZ82_RETFI</name>
<feature type="region of interest" description="Disordered" evidence="1">
    <location>
        <begin position="68"/>
        <end position="88"/>
    </location>
</feature>
<accession>X6MZ82</accession>
<comment type="caution">
    <text evidence="3">The sequence shown here is derived from an EMBL/GenBank/DDBJ whole genome shotgun (WGS) entry which is preliminary data.</text>
</comment>
<gene>
    <name evidence="3" type="ORF">RFI_18103</name>
</gene>
<evidence type="ECO:0000313" key="4">
    <source>
        <dbReference type="Proteomes" id="UP000023152"/>
    </source>
</evidence>
<dbReference type="EMBL" id="ASPP01013988">
    <property type="protein sequence ID" value="ETO19136.1"/>
    <property type="molecule type" value="Genomic_DNA"/>
</dbReference>
<keyword evidence="2" id="KW-0472">Membrane</keyword>
<protein>
    <submittedName>
        <fullName evidence="3">Uncharacterized protein</fullName>
    </submittedName>
</protein>
<sequence length="502" mass="58843">MDSVDKYNNNGLYGWNQQRMSQIIDKELRHIVNKKKAICSEEKKKKKGAAFLCIDAYMLYPQTERNLTTPMPRMASNSRRGGPTLDTGVITEARDTGLSASYFESIHYWNNPPFFQALFQITPSEDEMHCYRELMAIMYDEHDTRSNTVGIGGMTTFLTAMMLLRKDDNAIAHDNRGWIFAIDNILSVLLYRDHYSYYLTNWVGGNDNFFFFYPHMFCKLQLSFTMEVDDTSNFRELQNRNVLYLMKEAIVKGYKGIPSLTGEEDTPDIPHNDIILRDKKILQKYSLNTRTQVHMTFGIRVNDSQRMHRHKPQLVFQHIAIKLSRHILDRRSFMQMFQNHIRGTPFRLVEIKPSELYAFPYQDYVPSMVVDINRQISANIPDTIRTNTEAAQMSMQTRTYSAGDLHGIQESSFHFLSNYRNTQHGNFTATDVKREFSKAFQGEELMLDTEQYVSKIIERNMVCTFFYFSIFFIFSPFLPFFSLHWEEVTCGTLKKKKKMETK</sequence>
<evidence type="ECO:0000256" key="1">
    <source>
        <dbReference type="SAM" id="MobiDB-lite"/>
    </source>
</evidence>
<proteinExistence type="predicted"/>
<feature type="transmembrane region" description="Helical" evidence="2">
    <location>
        <begin position="465"/>
        <end position="485"/>
    </location>
</feature>
<organism evidence="3 4">
    <name type="scientific">Reticulomyxa filosa</name>
    <dbReference type="NCBI Taxonomy" id="46433"/>
    <lineage>
        <taxon>Eukaryota</taxon>
        <taxon>Sar</taxon>
        <taxon>Rhizaria</taxon>
        <taxon>Retaria</taxon>
        <taxon>Foraminifera</taxon>
        <taxon>Monothalamids</taxon>
        <taxon>Reticulomyxidae</taxon>
        <taxon>Reticulomyxa</taxon>
    </lineage>
</organism>
<dbReference type="AlphaFoldDB" id="X6MZ82"/>
<evidence type="ECO:0000313" key="3">
    <source>
        <dbReference type="EMBL" id="ETO19136.1"/>
    </source>
</evidence>
<feature type="compositionally biased region" description="Polar residues" evidence="1">
    <location>
        <begin position="68"/>
        <end position="79"/>
    </location>
</feature>
<keyword evidence="2" id="KW-0812">Transmembrane</keyword>
<evidence type="ECO:0000256" key="2">
    <source>
        <dbReference type="SAM" id="Phobius"/>
    </source>
</evidence>
<reference evidence="3 4" key="1">
    <citation type="journal article" date="2013" name="Curr. Biol.">
        <title>The Genome of the Foraminiferan Reticulomyxa filosa.</title>
        <authorList>
            <person name="Glockner G."/>
            <person name="Hulsmann N."/>
            <person name="Schleicher M."/>
            <person name="Noegel A.A."/>
            <person name="Eichinger L."/>
            <person name="Gallinger C."/>
            <person name="Pawlowski J."/>
            <person name="Sierra R."/>
            <person name="Euteneuer U."/>
            <person name="Pillet L."/>
            <person name="Moustafa A."/>
            <person name="Platzer M."/>
            <person name="Groth M."/>
            <person name="Szafranski K."/>
            <person name="Schliwa M."/>
        </authorList>
    </citation>
    <scope>NUCLEOTIDE SEQUENCE [LARGE SCALE GENOMIC DNA]</scope>
</reference>
<dbReference type="Proteomes" id="UP000023152">
    <property type="component" value="Unassembled WGS sequence"/>
</dbReference>
<keyword evidence="4" id="KW-1185">Reference proteome</keyword>